<dbReference type="SUPFAM" id="SSF54373">
    <property type="entry name" value="FAD-linked reductases, C-terminal domain"/>
    <property type="match status" value="1"/>
</dbReference>
<sequence length="689" mass="75082">MACLRLLMGFLTYGLMISYLSGVFAKVFVLDGIDNSLDNTTFDYVVVGCGIAGLVVSNRLSEDSNTTVLCLDAGSLDNFEPLIQWPVFIGHQPPLFYEWGMATVPQIQLDGNSRPVPCGKGVGGGSLINGMLWNRGSQADFDSWEELGNPGWGWSDLLPYFRKSETFTPQAYAGQDLSDADQIDSWNPKVHGFRGPVQVSYPEHLWPQSWAWFEALEELGIPKAEDPNDGSNGGGYFIPLNIHPTNQTRSDARRAYWDPVSNRTNFNLGINAQVTQVLFEPVGPAYAFRHATSNRAEFGSFRRQHPEGRSRRAFAVRFAFNSTSPHQIVSARREIILAAGGLHTPHLLELSGVGDNLLLSSLGIQTIVDLPGVGNNLQDHALVHLNYAYQNASIASPATLFTNATYYAEAQSEYIASKTGPFTAKPSTAIGFPSLSQITNATYSANANALASLDNASSYLLPGIGDPVKAGVAAQLPFLLRALNKSSVPSHEILNDNSGGLDLSLMRPLSRGTVHVSSPDPWSHPTINPNWLAHPLDFAIMREAMVFNHRLLQTPQLAVLQPSFAQVPVNASYSLLEAILRAGVGTEYHYSSTAAMLPRELGGVVDPNLTVYGTENLRVVDSSVFPIIPGAHLQAVVYGVAEKAADVIRGNWQERVGRLEQALDWQVPTGEFWLWLGEELGWPVNVGGK</sequence>
<comment type="cofactor">
    <cofactor evidence="3">
        <name>FAD</name>
        <dbReference type="ChEBI" id="CHEBI:57692"/>
    </cofactor>
</comment>
<dbReference type="Pfam" id="PF00732">
    <property type="entry name" value="GMC_oxred_N"/>
    <property type="match status" value="1"/>
</dbReference>
<dbReference type="GeneID" id="19971423"/>
<dbReference type="STRING" id="1220924.W2S268"/>
<dbReference type="Proteomes" id="UP000030752">
    <property type="component" value="Unassembled WGS sequence"/>
</dbReference>
<dbReference type="VEuPathDB" id="FungiDB:HMPREF1541_04084"/>
<proteinExistence type="inferred from homology"/>
<keyword evidence="3 4" id="KW-0274">FAD</keyword>
<evidence type="ECO:0000259" key="5">
    <source>
        <dbReference type="PROSITE" id="PS00623"/>
    </source>
</evidence>
<dbReference type="HOGENOM" id="CLU_002865_6_1_1"/>
<dbReference type="RefSeq" id="XP_008716652.1">
    <property type="nucleotide sequence ID" value="XM_008718430.1"/>
</dbReference>
<keyword evidence="7" id="KW-1185">Reference proteome</keyword>
<evidence type="ECO:0000313" key="7">
    <source>
        <dbReference type="Proteomes" id="UP000030752"/>
    </source>
</evidence>
<dbReference type="PROSITE" id="PS00623">
    <property type="entry name" value="GMC_OXRED_1"/>
    <property type="match status" value="1"/>
</dbReference>
<dbReference type="InterPro" id="IPR007867">
    <property type="entry name" value="GMC_OxRtase_C"/>
</dbReference>
<dbReference type="PANTHER" id="PTHR11552:SF115">
    <property type="entry name" value="DEHYDROGENASE XPTC-RELATED"/>
    <property type="match status" value="1"/>
</dbReference>
<dbReference type="GO" id="GO:0050660">
    <property type="term" value="F:flavin adenine dinucleotide binding"/>
    <property type="evidence" value="ECO:0007669"/>
    <property type="project" value="InterPro"/>
</dbReference>
<dbReference type="GO" id="GO:0016614">
    <property type="term" value="F:oxidoreductase activity, acting on CH-OH group of donors"/>
    <property type="evidence" value="ECO:0007669"/>
    <property type="project" value="InterPro"/>
</dbReference>
<dbReference type="PIRSF" id="PIRSF000137">
    <property type="entry name" value="Alcohol_oxidase"/>
    <property type="match status" value="1"/>
</dbReference>
<dbReference type="Gene3D" id="3.50.50.60">
    <property type="entry name" value="FAD/NAD(P)-binding domain"/>
    <property type="match status" value="1"/>
</dbReference>
<name>W2S268_CYPE1</name>
<accession>W2S268</accession>
<protein>
    <recommendedName>
        <fullName evidence="5">Glucose-methanol-choline oxidoreductase N-terminal domain-containing protein</fullName>
    </recommendedName>
</protein>
<feature type="domain" description="Glucose-methanol-choline oxidoreductase N-terminal" evidence="5">
    <location>
        <begin position="119"/>
        <end position="142"/>
    </location>
</feature>
<dbReference type="EMBL" id="KB822719">
    <property type="protein sequence ID" value="ETN42143.1"/>
    <property type="molecule type" value="Genomic_DNA"/>
</dbReference>
<dbReference type="GO" id="GO:0044550">
    <property type="term" value="P:secondary metabolite biosynthetic process"/>
    <property type="evidence" value="ECO:0007669"/>
    <property type="project" value="TreeGrafter"/>
</dbReference>
<evidence type="ECO:0000256" key="1">
    <source>
        <dbReference type="ARBA" id="ARBA00010790"/>
    </source>
</evidence>
<dbReference type="InterPro" id="IPR000172">
    <property type="entry name" value="GMC_OxRdtase_N"/>
</dbReference>
<evidence type="ECO:0000256" key="4">
    <source>
        <dbReference type="RuleBase" id="RU003968"/>
    </source>
</evidence>
<evidence type="ECO:0000313" key="6">
    <source>
        <dbReference type="EMBL" id="ETN42143.1"/>
    </source>
</evidence>
<feature type="active site" description="Proton acceptor" evidence="2">
    <location>
        <position position="632"/>
    </location>
</feature>
<dbReference type="OrthoDB" id="269227at2759"/>
<evidence type="ECO:0000256" key="2">
    <source>
        <dbReference type="PIRSR" id="PIRSR000137-1"/>
    </source>
</evidence>
<keyword evidence="4" id="KW-0285">Flavoprotein</keyword>
<reference evidence="6 7" key="1">
    <citation type="submission" date="2013-03" db="EMBL/GenBank/DDBJ databases">
        <title>The Genome Sequence of Phialophora europaea CBS 101466.</title>
        <authorList>
            <consortium name="The Broad Institute Genomics Platform"/>
            <person name="Cuomo C."/>
            <person name="de Hoog S."/>
            <person name="Gorbushina A."/>
            <person name="Walker B."/>
            <person name="Young S.K."/>
            <person name="Zeng Q."/>
            <person name="Gargeya S."/>
            <person name="Fitzgerald M."/>
            <person name="Haas B."/>
            <person name="Abouelleil A."/>
            <person name="Allen A.W."/>
            <person name="Alvarado L."/>
            <person name="Arachchi H.M."/>
            <person name="Berlin A.M."/>
            <person name="Chapman S.B."/>
            <person name="Gainer-Dewar J."/>
            <person name="Goldberg J."/>
            <person name="Griggs A."/>
            <person name="Gujja S."/>
            <person name="Hansen M."/>
            <person name="Howarth C."/>
            <person name="Imamovic A."/>
            <person name="Ireland A."/>
            <person name="Larimer J."/>
            <person name="McCowan C."/>
            <person name="Murphy C."/>
            <person name="Pearson M."/>
            <person name="Poon T.W."/>
            <person name="Priest M."/>
            <person name="Roberts A."/>
            <person name="Saif S."/>
            <person name="Shea T."/>
            <person name="Sisk P."/>
            <person name="Sykes S."/>
            <person name="Wortman J."/>
            <person name="Nusbaum C."/>
            <person name="Birren B."/>
        </authorList>
    </citation>
    <scope>NUCLEOTIDE SEQUENCE [LARGE SCALE GENOMIC DNA]</scope>
    <source>
        <strain evidence="6 7">CBS 101466</strain>
    </source>
</reference>
<gene>
    <name evidence="6" type="ORF">HMPREF1541_04084</name>
</gene>
<dbReference type="Gene3D" id="3.30.560.10">
    <property type="entry name" value="Glucose Oxidase, domain 3"/>
    <property type="match status" value="1"/>
</dbReference>
<comment type="similarity">
    <text evidence="1 4">Belongs to the GMC oxidoreductase family.</text>
</comment>
<dbReference type="InterPro" id="IPR036188">
    <property type="entry name" value="FAD/NAD-bd_sf"/>
</dbReference>
<dbReference type="InterPro" id="IPR012132">
    <property type="entry name" value="GMC_OxRdtase"/>
</dbReference>
<dbReference type="InParanoid" id="W2S268"/>
<organism evidence="6 7">
    <name type="scientific">Cyphellophora europaea (strain CBS 101466)</name>
    <name type="common">Phialophora europaea</name>
    <dbReference type="NCBI Taxonomy" id="1220924"/>
    <lineage>
        <taxon>Eukaryota</taxon>
        <taxon>Fungi</taxon>
        <taxon>Dikarya</taxon>
        <taxon>Ascomycota</taxon>
        <taxon>Pezizomycotina</taxon>
        <taxon>Eurotiomycetes</taxon>
        <taxon>Chaetothyriomycetidae</taxon>
        <taxon>Chaetothyriales</taxon>
        <taxon>Cyphellophoraceae</taxon>
        <taxon>Cyphellophora</taxon>
    </lineage>
</organism>
<dbReference type="PANTHER" id="PTHR11552">
    <property type="entry name" value="GLUCOSE-METHANOL-CHOLINE GMC OXIDOREDUCTASE"/>
    <property type="match status" value="1"/>
</dbReference>
<evidence type="ECO:0000256" key="3">
    <source>
        <dbReference type="PIRSR" id="PIRSR000137-2"/>
    </source>
</evidence>
<dbReference type="eggNOG" id="KOG1238">
    <property type="taxonomic scope" value="Eukaryota"/>
</dbReference>
<dbReference type="Pfam" id="PF05199">
    <property type="entry name" value="GMC_oxred_C"/>
    <property type="match status" value="1"/>
</dbReference>
<dbReference type="SUPFAM" id="SSF51905">
    <property type="entry name" value="FAD/NAD(P)-binding domain"/>
    <property type="match status" value="1"/>
</dbReference>
<dbReference type="AlphaFoldDB" id="W2S268"/>
<feature type="binding site" evidence="3">
    <location>
        <position position="274"/>
    </location>
    <ligand>
        <name>FAD</name>
        <dbReference type="ChEBI" id="CHEBI:57692"/>
    </ligand>
</feature>
<feature type="active site" description="Proton donor" evidence="2">
    <location>
        <position position="589"/>
    </location>
</feature>